<dbReference type="Proteomes" id="UP000288405">
    <property type="component" value="Unassembled WGS sequence"/>
</dbReference>
<keyword evidence="1" id="KW-1133">Transmembrane helix</keyword>
<keyword evidence="1" id="KW-0472">Membrane</keyword>
<sequence>MQRTVATDHCRVVEPRAAGVSGPSASYVRSKGFVVVLFVLLLSGMAWALFALTDLARQAQSQTEIQHVADHTAHALAVLAARDLNFKAITNRAMLANEVAIGQLHALLSWFEMAREMSLRTALYSAWIPYVNQVTAALARMMQRIQPGLTQGTRALVRFQQFVLDGLQHAQWTFHQATWLTSLSTAQVIANESHLEAELFLLNHQTLIDLHYLWFRFQSRVSDDQAAAGYAHMAALSRDGFTKERTYRWFDAGFIYAQKAGGTKPVLRDRQMQWQSVDTVSFHERGLLFSWEHRFGAGGSFLSHRPPITGRPAGFGASYQRNPRASRAAARRAVPLGASHRIPHYYQIEQTDNPSPSITVVVRVPQSNLASERVPIWAAARSEVFYERPSSLWPRVDGNRERANLWNGLWQARSSTLSPFERRLLGLQVHRGLHSTSGGFRA</sequence>
<organism evidence="2 3">
    <name type="scientific">Aliidiomarina sanyensis</name>
    <dbReference type="NCBI Taxonomy" id="1249555"/>
    <lineage>
        <taxon>Bacteria</taxon>
        <taxon>Pseudomonadati</taxon>
        <taxon>Pseudomonadota</taxon>
        <taxon>Gammaproteobacteria</taxon>
        <taxon>Alteromonadales</taxon>
        <taxon>Idiomarinaceae</taxon>
        <taxon>Aliidiomarina</taxon>
    </lineage>
</organism>
<keyword evidence="1" id="KW-0812">Transmembrane</keyword>
<dbReference type="RefSeq" id="WP_198675626.1">
    <property type="nucleotide sequence ID" value="NZ_PIPM01000008.1"/>
</dbReference>
<dbReference type="AlphaFoldDB" id="A0A432WEN2"/>
<gene>
    <name evidence="2" type="ORF">CWE11_08335</name>
</gene>
<accession>A0A432WEN2</accession>
<comment type="caution">
    <text evidence="2">The sequence shown here is derived from an EMBL/GenBank/DDBJ whole genome shotgun (WGS) entry which is preliminary data.</text>
</comment>
<protein>
    <submittedName>
        <fullName evidence="2">Uncharacterized protein</fullName>
    </submittedName>
</protein>
<reference evidence="2 3" key="1">
    <citation type="journal article" date="2011" name="Front. Microbiol.">
        <title>Genomic signatures of strain selection and enhancement in Bacillus atrophaeus var. globigii, a historical biowarfare simulant.</title>
        <authorList>
            <person name="Gibbons H.S."/>
            <person name="Broomall S.M."/>
            <person name="McNew L.A."/>
            <person name="Daligault H."/>
            <person name="Chapman C."/>
            <person name="Bruce D."/>
            <person name="Karavis M."/>
            <person name="Krepps M."/>
            <person name="McGregor P.A."/>
            <person name="Hong C."/>
            <person name="Park K.H."/>
            <person name="Akmal A."/>
            <person name="Feldman A."/>
            <person name="Lin J.S."/>
            <person name="Chang W.E."/>
            <person name="Higgs B.W."/>
            <person name="Demirev P."/>
            <person name="Lindquist J."/>
            <person name="Liem A."/>
            <person name="Fochler E."/>
            <person name="Read T.D."/>
            <person name="Tapia R."/>
            <person name="Johnson S."/>
            <person name="Bishop-Lilly K.A."/>
            <person name="Detter C."/>
            <person name="Han C."/>
            <person name="Sozhamannan S."/>
            <person name="Rosenzweig C.N."/>
            <person name="Skowronski E.W."/>
        </authorList>
    </citation>
    <scope>NUCLEOTIDE SEQUENCE [LARGE SCALE GENOMIC DNA]</scope>
    <source>
        <strain evidence="2 3">GYP-17</strain>
    </source>
</reference>
<dbReference type="EMBL" id="PIPM01000008">
    <property type="protein sequence ID" value="RUO31344.1"/>
    <property type="molecule type" value="Genomic_DNA"/>
</dbReference>
<feature type="transmembrane region" description="Helical" evidence="1">
    <location>
        <begin position="32"/>
        <end position="52"/>
    </location>
</feature>
<keyword evidence="3" id="KW-1185">Reference proteome</keyword>
<proteinExistence type="predicted"/>
<evidence type="ECO:0000256" key="1">
    <source>
        <dbReference type="SAM" id="Phobius"/>
    </source>
</evidence>
<name>A0A432WEN2_9GAMM</name>
<evidence type="ECO:0000313" key="3">
    <source>
        <dbReference type="Proteomes" id="UP000288405"/>
    </source>
</evidence>
<evidence type="ECO:0000313" key="2">
    <source>
        <dbReference type="EMBL" id="RUO31344.1"/>
    </source>
</evidence>